<evidence type="ECO:0000313" key="2">
    <source>
        <dbReference type="EMBL" id="KKU33434.1"/>
    </source>
</evidence>
<feature type="compositionally biased region" description="Basic and acidic residues" evidence="1">
    <location>
        <begin position="246"/>
        <end position="256"/>
    </location>
</feature>
<organism evidence="2 3">
    <name type="scientific">Candidatus Uhrbacteria bacterium GW2011_GWF2_46_218</name>
    <dbReference type="NCBI Taxonomy" id="1619001"/>
    <lineage>
        <taxon>Bacteria</taxon>
        <taxon>Candidatus Uhriibacteriota</taxon>
    </lineage>
</organism>
<evidence type="ECO:0000256" key="1">
    <source>
        <dbReference type="SAM" id="MobiDB-lite"/>
    </source>
</evidence>
<dbReference type="AlphaFoldDB" id="A0A0G1PKT9"/>
<feature type="region of interest" description="Disordered" evidence="1">
    <location>
        <begin position="211"/>
        <end position="308"/>
    </location>
</feature>
<sequence>MGYHPQEKRKTLGKDPFARAATVDQIEELFTVASLRHEDYEKPARDKAGAVRGDRVLQISTRILRTFPLLFIHISDDAKVEPCSIKGDGVEKKYIRVSWQRGKEEWGHLCLHTEDPVKPGDTVLCRGFLLCRRVRPVDAKTKDEVGKAAYYLSVDGEEIKINPRTTDLPSDTAQCWLIKGRSRSIESPLLGEGGHWQVVLTHFWFGGMSERPDEIGRDEEDDRPRRPQFNSRSREDRPSRPQIARQSRDARDETIEVVRPTVRPEAPVMRRQSHLASSEPPPEPPKKNKKSSATGGSGKMRKLEAADGNPFAALGAALGLAPTPEPTPVQAGGE</sequence>
<gene>
    <name evidence="2" type="ORF">UX45_C0009G0002</name>
</gene>
<dbReference type="Proteomes" id="UP000034705">
    <property type="component" value="Unassembled WGS sequence"/>
</dbReference>
<name>A0A0G1PKT9_9BACT</name>
<proteinExistence type="predicted"/>
<evidence type="ECO:0000313" key="3">
    <source>
        <dbReference type="Proteomes" id="UP000034705"/>
    </source>
</evidence>
<accession>A0A0G1PKT9</accession>
<comment type="caution">
    <text evidence="2">The sequence shown here is derived from an EMBL/GenBank/DDBJ whole genome shotgun (WGS) entry which is preliminary data.</text>
</comment>
<dbReference type="EMBL" id="LCMG01000009">
    <property type="protein sequence ID" value="KKU33434.1"/>
    <property type="molecule type" value="Genomic_DNA"/>
</dbReference>
<reference evidence="2 3" key="1">
    <citation type="journal article" date="2015" name="Nature">
        <title>rRNA introns, odd ribosomes, and small enigmatic genomes across a large radiation of phyla.</title>
        <authorList>
            <person name="Brown C.T."/>
            <person name="Hug L.A."/>
            <person name="Thomas B.C."/>
            <person name="Sharon I."/>
            <person name="Castelle C.J."/>
            <person name="Singh A."/>
            <person name="Wilkins M.J."/>
            <person name="Williams K.H."/>
            <person name="Banfield J.F."/>
        </authorList>
    </citation>
    <scope>NUCLEOTIDE SEQUENCE [LARGE SCALE GENOMIC DNA]</scope>
</reference>
<protein>
    <submittedName>
        <fullName evidence="2">Uncharacterized protein</fullName>
    </submittedName>
</protein>